<name>A0A0A8ZRL5_ARUDO</name>
<dbReference type="EMBL" id="GBRH01258490">
    <property type="protein sequence ID" value="JAD39405.1"/>
    <property type="molecule type" value="Transcribed_RNA"/>
</dbReference>
<reference evidence="1" key="2">
    <citation type="journal article" date="2015" name="Data Brief">
        <title>Shoot transcriptome of the giant reed, Arundo donax.</title>
        <authorList>
            <person name="Barrero R.A."/>
            <person name="Guerrero F.D."/>
            <person name="Moolhuijzen P."/>
            <person name="Goolsby J.A."/>
            <person name="Tidwell J."/>
            <person name="Bellgard S.E."/>
            <person name="Bellgard M.I."/>
        </authorList>
    </citation>
    <scope>NUCLEOTIDE SEQUENCE</scope>
    <source>
        <tissue evidence="1">Shoot tissue taken approximately 20 cm above the soil surface</tissue>
    </source>
</reference>
<organism evidence="1">
    <name type="scientific">Arundo donax</name>
    <name type="common">Giant reed</name>
    <name type="synonym">Donax arundinaceus</name>
    <dbReference type="NCBI Taxonomy" id="35708"/>
    <lineage>
        <taxon>Eukaryota</taxon>
        <taxon>Viridiplantae</taxon>
        <taxon>Streptophyta</taxon>
        <taxon>Embryophyta</taxon>
        <taxon>Tracheophyta</taxon>
        <taxon>Spermatophyta</taxon>
        <taxon>Magnoliopsida</taxon>
        <taxon>Liliopsida</taxon>
        <taxon>Poales</taxon>
        <taxon>Poaceae</taxon>
        <taxon>PACMAD clade</taxon>
        <taxon>Arundinoideae</taxon>
        <taxon>Arundineae</taxon>
        <taxon>Arundo</taxon>
    </lineage>
</organism>
<protein>
    <submittedName>
        <fullName evidence="1">Uncharacterized protein</fullName>
    </submittedName>
</protein>
<reference evidence="1" key="1">
    <citation type="submission" date="2014-09" db="EMBL/GenBank/DDBJ databases">
        <authorList>
            <person name="Magalhaes I.L.F."/>
            <person name="Oliveira U."/>
            <person name="Santos F.R."/>
            <person name="Vidigal T.H.D.A."/>
            <person name="Brescovit A.D."/>
            <person name="Santos A.J."/>
        </authorList>
    </citation>
    <scope>NUCLEOTIDE SEQUENCE</scope>
    <source>
        <tissue evidence="1">Shoot tissue taken approximately 20 cm above the soil surface</tissue>
    </source>
</reference>
<sequence length="11" mass="1420">MRRACRTSRPW</sequence>
<accession>A0A0A8ZRL5</accession>
<proteinExistence type="predicted"/>
<evidence type="ECO:0000313" key="1">
    <source>
        <dbReference type="EMBL" id="JAD39405.1"/>
    </source>
</evidence>